<dbReference type="PANTHER" id="PTHR34148">
    <property type="entry name" value="ADENOSYLCOBINAMIDE-GDP RIBAZOLETRANSFERASE"/>
    <property type="match status" value="1"/>
</dbReference>
<accession>A0A9J6QCR6</accession>
<evidence type="ECO:0000256" key="12">
    <source>
        <dbReference type="ARBA" id="ARBA00022989"/>
    </source>
</evidence>
<evidence type="ECO:0000256" key="14">
    <source>
        <dbReference type="ARBA" id="ARBA00025228"/>
    </source>
</evidence>
<keyword evidence="12 19" id="KW-1133">Transmembrane helix</keyword>
<dbReference type="EMBL" id="JAMGZK010000055">
    <property type="protein sequence ID" value="MCU6667090.1"/>
    <property type="molecule type" value="Genomic_DNA"/>
</dbReference>
<evidence type="ECO:0000313" key="20">
    <source>
        <dbReference type="EMBL" id="MCU6667090.1"/>
    </source>
</evidence>
<keyword evidence="8 19" id="KW-0169">Cobalamin biosynthesis</keyword>
<evidence type="ECO:0000256" key="11">
    <source>
        <dbReference type="ARBA" id="ARBA00022842"/>
    </source>
</evidence>
<dbReference type="EC" id="2.7.8.26" evidence="5 19"/>
<evidence type="ECO:0000256" key="8">
    <source>
        <dbReference type="ARBA" id="ARBA00022573"/>
    </source>
</evidence>
<dbReference type="GO" id="GO:0009236">
    <property type="term" value="P:cobalamin biosynthetic process"/>
    <property type="evidence" value="ECO:0007669"/>
    <property type="project" value="UniProtKB-UniRule"/>
</dbReference>
<evidence type="ECO:0000256" key="7">
    <source>
        <dbReference type="ARBA" id="ARBA00022475"/>
    </source>
</evidence>
<sequence>MRLSMLWATLRLMSRIPVPEKWADGVEFRQLARGVPWFVPIGALIGGLAALVALVVSQTGGGMYVGAVAYVLALVLLTGGFHLDGLADTCDGIFSARSRERMLEIMKDSRLGTFGGLALVFSILIKVSAVIGLAHLPASQWFTLLICAPVAGRAALVLGMYGQRYAREGEGMGSLYIGQVSVRETAITLLGGAIAVGLIGGLHALAALLVSYLAIAGLVRYLRRRLGGQTGDTLGALAESAEMVFLLALLWV</sequence>
<dbReference type="RefSeq" id="WP_271284566.1">
    <property type="nucleotide sequence ID" value="NZ_JAMGZK010000055.1"/>
</dbReference>
<evidence type="ECO:0000256" key="3">
    <source>
        <dbReference type="ARBA" id="ARBA00004663"/>
    </source>
</evidence>
<evidence type="ECO:0000256" key="19">
    <source>
        <dbReference type="HAMAP-Rule" id="MF_00719"/>
    </source>
</evidence>
<evidence type="ECO:0000256" key="4">
    <source>
        <dbReference type="ARBA" id="ARBA00010561"/>
    </source>
</evidence>
<organism evidence="20 21">
    <name type="scientific">Silvania hatchlandensis</name>
    <dbReference type="NCBI Taxonomy" id="2926469"/>
    <lineage>
        <taxon>Bacteria</taxon>
        <taxon>Pseudomonadati</taxon>
        <taxon>Pseudomonadota</taxon>
        <taxon>Gammaproteobacteria</taxon>
        <taxon>Enterobacterales</taxon>
        <taxon>Enterobacteriaceae</taxon>
        <taxon>Silvania</taxon>
    </lineage>
</organism>
<comment type="catalytic activity">
    <reaction evidence="18 19">
        <text>alpha-ribazole 5'-phosphate + adenosylcob(III)inamide-GDP = adenosylcob(III)alamin 5'-phosphate + GMP + H(+)</text>
        <dbReference type="Rhea" id="RHEA:23560"/>
        <dbReference type="ChEBI" id="CHEBI:15378"/>
        <dbReference type="ChEBI" id="CHEBI:57918"/>
        <dbReference type="ChEBI" id="CHEBI:58115"/>
        <dbReference type="ChEBI" id="CHEBI:60487"/>
        <dbReference type="ChEBI" id="CHEBI:60493"/>
        <dbReference type="EC" id="2.7.8.26"/>
    </reaction>
</comment>
<name>A0A9J6QCR6_9ENTR</name>
<dbReference type="GO" id="GO:0008818">
    <property type="term" value="F:cobalamin 5'-phosphate synthase activity"/>
    <property type="evidence" value="ECO:0007669"/>
    <property type="project" value="UniProtKB-UniRule"/>
</dbReference>
<evidence type="ECO:0000256" key="2">
    <source>
        <dbReference type="ARBA" id="ARBA00004651"/>
    </source>
</evidence>
<keyword evidence="11 19" id="KW-0460">Magnesium</keyword>
<comment type="function">
    <text evidence="14 19">Joins adenosylcobinamide-GDP and alpha-ribazole to generate adenosylcobalamin (Ado-cobalamin). Also synthesizes adenosylcobalamin 5'-phosphate from adenosylcobinamide-GDP and alpha-ribazole 5'-phosphate.</text>
</comment>
<keyword evidence="10 19" id="KW-0812">Transmembrane</keyword>
<dbReference type="Proteomes" id="UP001063816">
    <property type="component" value="Unassembled WGS sequence"/>
</dbReference>
<feature type="transmembrane region" description="Helical" evidence="19">
    <location>
        <begin position="111"/>
        <end position="135"/>
    </location>
</feature>
<feature type="transmembrane region" description="Helical" evidence="19">
    <location>
        <begin position="37"/>
        <end position="56"/>
    </location>
</feature>
<keyword evidence="21" id="KW-1185">Reference proteome</keyword>
<evidence type="ECO:0000256" key="10">
    <source>
        <dbReference type="ARBA" id="ARBA00022692"/>
    </source>
</evidence>
<comment type="similarity">
    <text evidence="4 19">Belongs to the CobS family.</text>
</comment>
<gene>
    <name evidence="19 20" type="primary">cobS</name>
    <name evidence="20" type="ORF">M8014_22405</name>
</gene>
<comment type="subcellular location">
    <subcellularLocation>
        <location evidence="2 19">Cell membrane</location>
        <topology evidence="2 19">Multi-pass membrane protein</topology>
    </subcellularLocation>
</comment>
<comment type="catalytic activity">
    <reaction evidence="17 19">
        <text>alpha-ribazole + adenosylcob(III)inamide-GDP = adenosylcob(III)alamin + GMP + H(+)</text>
        <dbReference type="Rhea" id="RHEA:16049"/>
        <dbReference type="ChEBI" id="CHEBI:10329"/>
        <dbReference type="ChEBI" id="CHEBI:15378"/>
        <dbReference type="ChEBI" id="CHEBI:18408"/>
        <dbReference type="ChEBI" id="CHEBI:58115"/>
        <dbReference type="ChEBI" id="CHEBI:60487"/>
        <dbReference type="EC" id="2.7.8.26"/>
    </reaction>
</comment>
<comment type="caution">
    <text evidence="20">The sequence shown here is derived from an EMBL/GenBank/DDBJ whole genome shotgun (WGS) entry which is preliminary data.</text>
</comment>
<evidence type="ECO:0000256" key="15">
    <source>
        <dbReference type="ARBA" id="ARBA00032605"/>
    </source>
</evidence>
<keyword evidence="7 19" id="KW-1003">Cell membrane</keyword>
<dbReference type="Pfam" id="PF02654">
    <property type="entry name" value="CobS"/>
    <property type="match status" value="1"/>
</dbReference>
<evidence type="ECO:0000256" key="5">
    <source>
        <dbReference type="ARBA" id="ARBA00013200"/>
    </source>
</evidence>
<evidence type="ECO:0000256" key="1">
    <source>
        <dbReference type="ARBA" id="ARBA00001946"/>
    </source>
</evidence>
<comment type="cofactor">
    <cofactor evidence="1 19">
        <name>Mg(2+)</name>
        <dbReference type="ChEBI" id="CHEBI:18420"/>
    </cofactor>
</comment>
<evidence type="ECO:0000256" key="9">
    <source>
        <dbReference type="ARBA" id="ARBA00022679"/>
    </source>
</evidence>
<dbReference type="GO" id="GO:0005886">
    <property type="term" value="C:plasma membrane"/>
    <property type="evidence" value="ECO:0007669"/>
    <property type="project" value="UniProtKB-SubCell"/>
</dbReference>
<evidence type="ECO:0000256" key="16">
    <source>
        <dbReference type="ARBA" id="ARBA00032853"/>
    </source>
</evidence>
<reference evidence="20" key="1">
    <citation type="submission" date="2022-05" db="EMBL/GenBank/DDBJ databases">
        <title>Description of a novel species of Leclercia; Leclercia tamurae and the Proposal for a Novel Genus Silvania gen. nov. Containing Two Novel Species Silvania hatchlandensis sp. nov. and Silvania confinis sp. nov. Isolated from the Rhizosphere of Oak.</title>
        <authorList>
            <person name="Maddock D.W."/>
            <person name="Brady C.L."/>
            <person name="Denman S."/>
            <person name="Arnold D."/>
        </authorList>
    </citation>
    <scope>NUCLEOTIDE SEQUENCE</scope>
    <source>
        <strain evidence="20">H19S6</strain>
    </source>
</reference>
<evidence type="ECO:0000256" key="13">
    <source>
        <dbReference type="ARBA" id="ARBA00023136"/>
    </source>
</evidence>
<keyword evidence="9 19" id="KW-0808">Transferase</keyword>
<feature type="transmembrane region" description="Helical" evidence="19">
    <location>
        <begin position="62"/>
        <end position="83"/>
    </location>
</feature>
<dbReference type="PANTHER" id="PTHR34148:SF1">
    <property type="entry name" value="ADENOSYLCOBINAMIDE-GDP RIBAZOLETRANSFERASE"/>
    <property type="match status" value="1"/>
</dbReference>
<evidence type="ECO:0000256" key="6">
    <source>
        <dbReference type="ARBA" id="ARBA00015850"/>
    </source>
</evidence>
<evidence type="ECO:0000313" key="21">
    <source>
        <dbReference type="Proteomes" id="UP001063816"/>
    </source>
</evidence>
<feature type="transmembrane region" description="Helical" evidence="19">
    <location>
        <begin position="202"/>
        <end position="222"/>
    </location>
</feature>
<dbReference type="GO" id="GO:0051073">
    <property type="term" value="F:adenosylcobinamide-GDP ribazoletransferase activity"/>
    <property type="evidence" value="ECO:0007669"/>
    <property type="project" value="UniProtKB-UniRule"/>
</dbReference>
<evidence type="ECO:0000256" key="18">
    <source>
        <dbReference type="ARBA" id="ARBA00049504"/>
    </source>
</evidence>
<comment type="pathway">
    <text evidence="3 19">Cofactor biosynthesis; adenosylcobalamin biosynthesis; adenosylcobalamin from cob(II)yrinate a,c-diamide: step 7/7.</text>
</comment>
<protein>
    <recommendedName>
        <fullName evidence="6 19">Adenosylcobinamide-GDP ribazoletransferase</fullName>
        <ecNumber evidence="5 19">2.7.8.26</ecNumber>
    </recommendedName>
    <alternativeName>
        <fullName evidence="16 19">Cobalamin synthase</fullName>
    </alternativeName>
    <alternativeName>
        <fullName evidence="15 19">Cobalamin-5'-phosphate synthase</fullName>
    </alternativeName>
</protein>
<dbReference type="InterPro" id="IPR003805">
    <property type="entry name" value="CobS"/>
</dbReference>
<dbReference type="AlphaFoldDB" id="A0A9J6QCR6"/>
<evidence type="ECO:0000256" key="17">
    <source>
        <dbReference type="ARBA" id="ARBA00048623"/>
    </source>
</evidence>
<keyword evidence="13 19" id="KW-0472">Membrane</keyword>
<dbReference type="HAMAP" id="MF_00719">
    <property type="entry name" value="CobS"/>
    <property type="match status" value="1"/>
</dbReference>
<dbReference type="NCBIfam" id="TIGR00317">
    <property type="entry name" value="cobS"/>
    <property type="match status" value="1"/>
</dbReference>
<proteinExistence type="inferred from homology"/>
<feature type="transmembrane region" description="Helical" evidence="19">
    <location>
        <begin position="141"/>
        <end position="161"/>
    </location>
</feature>